<dbReference type="RefSeq" id="WP_134781049.1">
    <property type="nucleotide sequence ID" value="NZ_SPDS01000003.1"/>
</dbReference>
<dbReference type="EMBL" id="SPDS01000003">
    <property type="protein sequence ID" value="TFH54418.1"/>
    <property type="molecule type" value="Genomic_DNA"/>
</dbReference>
<protein>
    <submittedName>
        <fullName evidence="1">ABC transporter ATP-binding protein</fullName>
    </submittedName>
</protein>
<organism evidence="1 2">
    <name type="scientific">Glutamicibacter arilaitensis</name>
    <dbReference type="NCBI Taxonomy" id="256701"/>
    <lineage>
        <taxon>Bacteria</taxon>
        <taxon>Bacillati</taxon>
        <taxon>Actinomycetota</taxon>
        <taxon>Actinomycetes</taxon>
        <taxon>Micrococcales</taxon>
        <taxon>Micrococcaceae</taxon>
        <taxon>Glutamicibacter</taxon>
    </lineage>
</organism>
<dbReference type="Gene3D" id="3.40.50.300">
    <property type="entry name" value="P-loop containing nucleotide triphosphate hydrolases"/>
    <property type="match status" value="1"/>
</dbReference>
<proteinExistence type="predicted"/>
<sequence>MLTADSITVKGRHEQLVAPTSMQLQRGELQLLVSEPQISRTALALVLSGRMKPSSGMVSWNSEPKLEYLRKHSALVDSPQISEPESHLRVRDLVAEDLALTPGPFWRKPSAKKWMARHGFSDIAKGWTDAIDPLRLFELQLMLAAENPVHELLVVDSPDRHDLQDQSWLETLEYFASSHREFAVLAIVSTLPQDWQQPDGLTELLEPATDHLPDPSTGFIQEELDLDFAPVPAGEPAAASSDDFFPVEYPADAVQHPAED</sequence>
<dbReference type="InterPro" id="IPR027417">
    <property type="entry name" value="P-loop_NTPase"/>
</dbReference>
<name>A0A4Y8TTV3_9MICC</name>
<evidence type="ECO:0000313" key="1">
    <source>
        <dbReference type="EMBL" id="TFH54418.1"/>
    </source>
</evidence>
<gene>
    <name evidence="1" type="ORF">EXY26_15230</name>
</gene>
<accession>A0A4Y8TTV3</accession>
<dbReference type="SUPFAM" id="SSF52540">
    <property type="entry name" value="P-loop containing nucleoside triphosphate hydrolases"/>
    <property type="match status" value="1"/>
</dbReference>
<dbReference type="AlphaFoldDB" id="A0A4Y8TTV3"/>
<dbReference type="Proteomes" id="UP000297638">
    <property type="component" value="Unassembled WGS sequence"/>
</dbReference>
<keyword evidence="1" id="KW-0547">Nucleotide-binding</keyword>
<comment type="caution">
    <text evidence="1">The sequence shown here is derived from an EMBL/GenBank/DDBJ whole genome shotgun (WGS) entry which is preliminary data.</text>
</comment>
<keyword evidence="1" id="KW-0067">ATP-binding</keyword>
<dbReference type="GO" id="GO:0005524">
    <property type="term" value="F:ATP binding"/>
    <property type="evidence" value="ECO:0007669"/>
    <property type="project" value="UniProtKB-KW"/>
</dbReference>
<reference evidence="1 2" key="1">
    <citation type="submission" date="2019-03" db="EMBL/GenBank/DDBJ databases">
        <title>Glutamicibacter sp. LJH19 genome.</title>
        <authorList>
            <person name="Sinai Borker S."/>
            <person name="Kumar R."/>
        </authorList>
    </citation>
    <scope>NUCLEOTIDE SEQUENCE [LARGE SCALE GENOMIC DNA]</scope>
    <source>
        <strain evidence="1 2">LJH19</strain>
    </source>
</reference>
<evidence type="ECO:0000313" key="2">
    <source>
        <dbReference type="Proteomes" id="UP000297638"/>
    </source>
</evidence>